<gene>
    <name evidence="3" type="ORF">PSANT_01724</name>
</gene>
<dbReference type="EMBL" id="OOIQ01000003">
    <property type="protein sequence ID" value="SPO44039.1"/>
    <property type="molecule type" value="Genomic_DNA"/>
</dbReference>
<dbReference type="AlphaFoldDB" id="A0A5C3FKT9"/>
<feature type="chain" id="PRO_5022685478" description="DUF7888 domain-containing protein" evidence="1">
    <location>
        <begin position="19"/>
        <end position="125"/>
    </location>
</feature>
<evidence type="ECO:0000313" key="4">
    <source>
        <dbReference type="Proteomes" id="UP000325008"/>
    </source>
</evidence>
<reference evidence="3" key="1">
    <citation type="submission" date="2018-03" db="EMBL/GenBank/DDBJ databases">
        <authorList>
            <person name="Guldener U."/>
        </authorList>
    </citation>
    <scope>NUCLEOTIDE SEQUENCE [LARGE SCALE GENOMIC DNA]</scope>
    <source>
        <strain evidence="3">ATCC34888</strain>
    </source>
</reference>
<dbReference type="RefSeq" id="XP_014658100.1">
    <property type="nucleotide sequence ID" value="XM_014802614.1"/>
</dbReference>
<name>A0A5C3FKT9_PSEA2</name>
<keyword evidence="4" id="KW-1185">Reference proteome</keyword>
<dbReference type="InterPro" id="IPR057210">
    <property type="entry name" value="DUF7888"/>
</dbReference>
<dbReference type="Proteomes" id="UP000325008">
    <property type="component" value="Unassembled WGS sequence"/>
</dbReference>
<evidence type="ECO:0000313" key="3">
    <source>
        <dbReference type="EMBL" id="SPO44039.1"/>
    </source>
</evidence>
<keyword evidence="1" id="KW-0732">Signal</keyword>
<evidence type="ECO:0000259" key="2">
    <source>
        <dbReference type="Pfam" id="PF25411"/>
    </source>
</evidence>
<accession>A0A5C3FKT9</accession>
<proteinExistence type="predicted"/>
<evidence type="ECO:0000256" key="1">
    <source>
        <dbReference type="SAM" id="SignalP"/>
    </source>
</evidence>
<sequence>MQILNLLPFFALLGAVYAETRGECLEREAAASIASAPYEADIAICYHGHNSAYSNDGNTNKSSDQFGGLRWADCHGVGLDCFWMKTYNIFEYWGDAGSDNLAFVKRNDKCEYKPVDKAIWCHEYH</sequence>
<dbReference type="Pfam" id="PF25411">
    <property type="entry name" value="DUF7888"/>
    <property type="match status" value="1"/>
</dbReference>
<comment type="caution">
    <text evidence="3">The sequence shown here is derived from an EMBL/GenBank/DDBJ whole genome shotgun (WGS) entry which is preliminary data.</text>
</comment>
<dbReference type="OrthoDB" id="2556112at2759"/>
<feature type="domain" description="DUF7888" evidence="2">
    <location>
        <begin position="37"/>
        <end position="122"/>
    </location>
</feature>
<protein>
    <recommendedName>
        <fullName evidence="2">DUF7888 domain-containing protein</fullName>
    </recommendedName>
</protein>
<feature type="signal peptide" evidence="1">
    <location>
        <begin position="1"/>
        <end position="18"/>
    </location>
</feature>
<organism evidence="3 4">
    <name type="scientific">Pseudozyma antarctica</name>
    <name type="common">Yeast</name>
    <name type="synonym">Candida antarctica</name>
    <dbReference type="NCBI Taxonomy" id="84753"/>
    <lineage>
        <taxon>Eukaryota</taxon>
        <taxon>Fungi</taxon>
        <taxon>Dikarya</taxon>
        <taxon>Basidiomycota</taxon>
        <taxon>Ustilaginomycotina</taxon>
        <taxon>Ustilaginomycetes</taxon>
        <taxon>Ustilaginales</taxon>
        <taxon>Ustilaginaceae</taxon>
        <taxon>Moesziomyces</taxon>
    </lineage>
</organism>